<protein>
    <submittedName>
        <fullName evidence="2">DNA, SC103</fullName>
    </submittedName>
</protein>
<dbReference type="GeneID" id="5998973"/>
<name>Q2TYF5_ASPOR</name>
<keyword evidence="3" id="KW-1185">Reference proteome</keyword>
<dbReference type="Proteomes" id="UP000006564">
    <property type="component" value="Chromosome 8"/>
</dbReference>
<gene>
    <name evidence="2" type="ORF">AO090103000270</name>
</gene>
<dbReference type="AlphaFoldDB" id="Q2TYF5"/>
<evidence type="ECO:0000256" key="1">
    <source>
        <dbReference type="SAM" id="Phobius"/>
    </source>
</evidence>
<keyword evidence="1" id="KW-0812">Transmembrane</keyword>
<keyword evidence="1" id="KW-1133">Transmembrane helix</keyword>
<dbReference type="RefSeq" id="XP_023093885.1">
    <property type="nucleotide sequence ID" value="XM_023233361.1"/>
</dbReference>
<sequence>MKILSVAPSVNLGSVATSIPAVNFSRPNLGCSFAIGIGGSIIAHSEIPTREAVNRLVDVHQDVVKYGIQRRTILDSIALHIDLAVVYITLGRSHQSHILKGKVKIGVLNVMEEFRQVESINNAIHKPFSLLGLSLASVEQAYPEITSGVVDVTSHRELALAVAEILVNDLFLLFDLVVFCAGVNRIGRLCFRVSSLFLGSIFDGLGFFLFLFLIFFLLTLIGLVDLWRLGPNFNIQSCLLHGNFRAFNLEVSNITVYGQPS</sequence>
<evidence type="ECO:0000313" key="3">
    <source>
        <dbReference type="Proteomes" id="UP000006564"/>
    </source>
</evidence>
<reference evidence="2 3" key="1">
    <citation type="journal article" date="2005" name="Nature">
        <title>Genome sequencing and analysis of Aspergillus oryzae.</title>
        <authorList>
            <person name="Machida M."/>
            <person name="Asai K."/>
            <person name="Sano M."/>
            <person name="Tanaka T."/>
            <person name="Kumagai T."/>
            <person name="Terai G."/>
            <person name="Kusumoto K."/>
            <person name="Arima T."/>
            <person name="Akita O."/>
            <person name="Kashiwagi Y."/>
            <person name="Abe K."/>
            <person name="Gomi K."/>
            <person name="Horiuchi H."/>
            <person name="Kitamoto K."/>
            <person name="Kobayashi T."/>
            <person name="Takeuchi M."/>
            <person name="Denning D.W."/>
            <person name="Galagan J.E."/>
            <person name="Nierman W.C."/>
            <person name="Yu J."/>
            <person name="Archer D.B."/>
            <person name="Bennett J.W."/>
            <person name="Bhatnagar D."/>
            <person name="Cleveland T.E."/>
            <person name="Fedorova N.D."/>
            <person name="Gotoh O."/>
            <person name="Horikawa H."/>
            <person name="Hosoyama A."/>
            <person name="Ichinomiya M."/>
            <person name="Igarashi R."/>
            <person name="Iwashita K."/>
            <person name="Juvvadi P.R."/>
            <person name="Kato M."/>
            <person name="Kato Y."/>
            <person name="Kin T."/>
            <person name="Kokubun A."/>
            <person name="Maeda H."/>
            <person name="Maeyama N."/>
            <person name="Maruyama J."/>
            <person name="Nagasaki H."/>
            <person name="Nakajima T."/>
            <person name="Oda K."/>
            <person name="Okada K."/>
            <person name="Paulsen I."/>
            <person name="Sakamoto K."/>
            <person name="Sawano T."/>
            <person name="Takahashi M."/>
            <person name="Takase K."/>
            <person name="Terabayashi Y."/>
            <person name="Wortman J."/>
            <person name="Yamada O."/>
            <person name="Yamagata Y."/>
            <person name="Anazawa H."/>
            <person name="Hata Y."/>
            <person name="Koide Y."/>
            <person name="Komori T."/>
            <person name="Koyama Y."/>
            <person name="Minetoki T."/>
            <person name="Suharnan S."/>
            <person name="Tanaka A."/>
            <person name="Isono K."/>
            <person name="Kuhara S."/>
            <person name="Ogasawara N."/>
            <person name="Kikuchi H."/>
        </authorList>
    </citation>
    <scope>NUCLEOTIDE SEQUENCE [LARGE SCALE GENOMIC DNA]</scope>
    <source>
        <strain evidence="3">ATCC 42149 / RIB 40</strain>
    </source>
</reference>
<dbReference type="EMBL" id="BA000056">
    <property type="protein sequence ID" value="BAE65718.1"/>
    <property type="molecule type" value="Genomic_DNA"/>
</dbReference>
<organism evidence="2 3">
    <name type="scientific">Aspergillus oryzae (strain ATCC 42149 / RIB 40)</name>
    <name type="common">Yellow koji mold</name>
    <dbReference type="NCBI Taxonomy" id="510516"/>
    <lineage>
        <taxon>Eukaryota</taxon>
        <taxon>Fungi</taxon>
        <taxon>Dikarya</taxon>
        <taxon>Ascomycota</taxon>
        <taxon>Pezizomycotina</taxon>
        <taxon>Eurotiomycetes</taxon>
        <taxon>Eurotiomycetidae</taxon>
        <taxon>Eurotiales</taxon>
        <taxon>Aspergillaceae</taxon>
        <taxon>Aspergillus</taxon>
        <taxon>Aspergillus subgen. Circumdati</taxon>
    </lineage>
</organism>
<keyword evidence="1" id="KW-0472">Membrane</keyword>
<dbReference type="KEGG" id="aor:AO090103000270"/>
<evidence type="ECO:0000313" key="2">
    <source>
        <dbReference type="EMBL" id="BAE65718.1"/>
    </source>
</evidence>
<accession>Q2TYF5</accession>
<proteinExistence type="predicted"/>
<dbReference type="VEuPathDB" id="FungiDB:AO090103000270"/>
<feature type="transmembrane region" description="Helical" evidence="1">
    <location>
        <begin position="196"/>
        <end position="224"/>
    </location>
</feature>
<dbReference type="EMBL" id="AP007174">
    <property type="protein sequence ID" value="BAE65718.1"/>
    <property type="molecule type" value="Genomic_DNA"/>
</dbReference>
<dbReference type="HOGENOM" id="CLU_1065513_0_0_1"/>